<dbReference type="RefSeq" id="XP_067819240.1">
    <property type="nucleotide sequence ID" value="XM_067960472.1"/>
</dbReference>
<dbReference type="EMBL" id="SHOA02000007">
    <property type="protein sequence ID" value="TDH69741.1"/>
    <property type="molecule type" value="Genomic_DNA"/>
</dbReference>
<accession>A0A976FNA9</accession>
<proteinExistence type="predicted"/>
<dbReference type="Proteomes" id="UP000294530">
    <property type="component" value="Unassembled WGS sequence"/>
</dbReference>
<name>A0A976FNA9_BRELC</name>
<protein>
    <submittedName>
        <fullName evidence="1">Uncharacterized protein</fullName>
    </submittedName>
</protein>
<dbReference type="KEGG" id="blac:94346143"/>
<keyword evidence="2" id="KW-1185">Reference proteome</keyword>
<evidence type="ECO:0000313" key="2">
    <source>
        <dbReference type="Proteomes" id="UP000294530"/>
    </source>
</evidence>
<dbReference type="AlphaFoldDB" id="A0A976FNA9"/>
<dbReference type="GeneID" id="94346143"/>
<gene>
    <name evidence="1" type="ORF">CCR75_002375</name>
</gene>
<evidence type="ECO:0000313" key="1">
    <source>
        <dbReference type="EMBL" id="TDH69741.1"/>
    </source>
</evidence>
<organism evidence="1 2">
    <name type="scientific">Bremia lactucae</name>
    <name type="common">Lettuce downy mildew</name>
    <dbReference type="NCBI Taxonomy" id="4779"/>
    <lineage>
        <taxon>Eukaryota</taxon>
        <taxon>Sar</taxon>
        <taxon>Stramenopiles</taxon>
        <taxon>Oomycota</taxon>
        <taxon>Peronosporomycetes</taxon>
        <taxon>Peronosporales</taxon>
        <taxon>Peronosporaceae</taxon>
        <taxon>Bremia</taxon>
    </lineage>
</organism>
<reference evidence="1 2" key="1">
    <citation type="journal article" date="2021" name="Genome Biol.">
        <title>AFLAP: assembly-free linkage analysis pipeline using k-mers from genome sequencing data.</title>
        <authorList>
            <person name="Fletcher K."/>
            <person name="Zhang L."/>
            <person name="Gil J."/>
            <person name="Han R."/>
            <person name="Cavanaugh K."/>
            <person name="Michelmore R."/>
        </authorList>
    </citation>
    <scope>NUCLEOTIDE SEQUENCE [LARGE SCALE GENOMIC DNA]</scope>
    <source>
        <strain evidence="1 2">SF5</strain>
    </source>
</reference>
<comment type="caution">
    <text evidence="1">The sequence shown here is derived from an EMBL/GenBank/DDBJ whole genome shotgun (WGS) entry which is preliminary data.</text>
</comment>
<sequence length="65" mass="7542">MYTGLGKLFLLRRLMLRTEQRTQAEAATIVEQGILQRVLHFKKGIRICALTRAESIHLGTEEKFR</sequence>